<dbReference type="SUPFAM" id="SSF46785">
    <property type="entry name" value="Winged helix' DNA-binding domain"/>
    <property type="match status" value="1"/>
</dbReference>
<organism evidence="3 4">
    <name type="scientific">candidate division WWE3 bacterium RIFCSPLOWO2_01_FULL_39_13</name>
    <dbReference type="NCBI Taxonomy" id="1802624"/>
    <lineage>
        <taxon>Bacteria</taxon>
        <taxon>Katanobacteria</taxon>
    </lineage>
</organism>
<dbReference type="AlphaFoldDB" id="A0A1F4V614"/>
<dbReference type="InterPro" id="IPR025420">
    <property type="entry name" value="DUF4143"/>
</dbReference>
<dbReference type="SMART" id="SM00382">
    <property type="entry name" value="AAA"/>
    <property type="match status" value="1"/>
</dbReference>
<dbReference type="PANTHER" id="PTHR43566:SF1">
    <property type="entry name" value="AAA+ ATPASE DOMAIN-CONTAINING PROTEIN"/>
    <property type="match status" value="1"/>
</dbReference>
<sequence>MPRTIEPLIKGQLFKGKVIVIYGARQVGKTTLVKKLVSELSKKTSTYLNCDEADIQSRLNEADTSTKLRSIAGDREIVVIDEAQRIKNIGLKLKLLIDTYPNQQFIATGSSSFELSDEISEPLTGRSLEYWLHPLSLVELYNAFGELELTRNLENIMIYGSYPNVVDVVSEQDKRAIINNIATNYLYKDVLKFGGLKSAEIIRSLLRALALQVGSEVSYSEIAQLIGVSKETVSNYIELLEKVYIIFRLNPLSRNLRKEIGKLRKIYFYDVGIRNALINNQNPLNMRSDVGALWENLMIAEKKKQENFIGNKLSLYFWRTYDQQEIDLVEEKGGGLWAYEFKWRKNKAKKPPKAWIDGYPNSAWDVITNENFNTSYVLPHT</sequence>
<dbReference type="Pfam" id="PF13173">
    <property type="entry name" value="AAA_14"/>
    <property type="match status" value="1"/>
</dbReference>
<dbReference type="SUPFAM" id="SSF52540">
    <property type="entry name" value="P-loop containing nucleoside triphosphate hydrolases"/>
    <property type="match status" value="1"/>
</dbReference>
<dbReference type="Proteomes" id="UP000178771">
    <property type="component" value="Unassembled WGS sequence"/>
</dbReference>
<dbReference type="Pfam" id="PF13635">
    <property type="entry name" value="DUF4143"/>
    <property type="match status" value="1"/>
</dbReference>
<dbReference type="InterPro" id="IPR027417">
    <property type="entry name" value="P-loop_NTPase"/>
</dbReference>
<gene>
    <name evidence="3" type="ORF">A2982_00150</name>
</gene>
<dbReference type="STRING" id="1802624.A2982_00150"/>
<keyword evidence="1" id="KW-0238">DNA-binding</keyword>
<dbReference type="GO" id="GO:0003677">
    <property type="term" value="F:DNA binding"/>
    <property type="evidence" value="ECO:0007669"/>
    <property type="project" value="UniProtKB-KW"/>
</dbReference>
<reference evidence="3 4" key="1">
    <citation type="journal article" date="2016" name="Nat. Commun.">
        <title>Thousands of microbial genomes shed light on interconnected biogeochemical processes in an aquifer system.</title>
        <authorList>
            <person name="Anantharaman K."/>
            <person name="Brown C.T."/>
            <person name="Hug L.A."/>
            <person name="Sharon I."/>
            <person name="Castelle C.J."/>
            <person name="Probst A.J."/>
            <person name="Thomas B.C."/>
            <person name="Singh A."/>
            <person name="Wilkins M.J."/>
            <person name="Karaoz U."/>
            <person name="Brodie E.L."/>
            <person name="Williams K.H."/>
            <person name="Hubbard S.S."/>
            <person name="Banfield J.F."/>
        </authorList>
    </citation>
    <scope>NUCLEOTIDE SEQUENCE [LARGE SCALE GENOMIC DNA]</scope>
</reference>
<dbReference type="InterPro" id="IPR003593">
    <property type="entry name" value="AAA+_ATPase"/>
</dbReference>
<dbReference type="PANTHER" id="PTHR43566">
    <property type="entry name" value="CONSERVED PROTEIN"/>
    <property type="match status" value="1"/>
</dbReference>
<accession>A0A1F4V614</accession>
<proteinExistence type="predicted"/>
<evidence type="ECO:0000313" key="3">
    <source>
        <dbReference type="EMBL" id="OGC52043.1"/>
    </source>
</evidence>
<evidence type="ECO:0000313" key="4">
    <source>
        <dbReference type="Proteomes" id="UP000178771"/>
    </source>
</evidence>
<feature type="domain" description="AAA+ ATPase" evidence="2">
    <location>
        <begin position="15"/>
        <end position="137"/>
    </location>
</feature>
<dbReference type="Gene3D" id="3.40.50.300">
    <property type="entry name" value="P-loop containing nucleotide triphosphate hydrolases"/>
    <property type="match status" value="1"/>
</dbReference>
<evidence type="ECO:0000256" key="1">
    <source>
        <dbReference type="ARBA" id="ARBA00023125"/>
    </source>
</evidence>
<evidence type="ECO:0000259" key="2">
    <source>
        <dbReference type="SMART" id="SM00382"/>
    </source>
</evidence>
<name>A0A1F4V614_UNCKA</name>
<protein>
    <recommendedName>
        <fullName evidence="2">AAA+ ATPase domain-containing protein</fullName>
    </recommendedName>
</protein>
<comment type="caution">
    <text evidence="3">The sequence shown here is derived from an EMBL/GenBank/DDBJ whole genome shotgun (WGS) entry which is preliminary data.</text>
</comment>
<dbReference type="InterPro" id="IPR036390">
    <property type="entry name" value="WH_DNA-bd_sf"/>
</dbReference>
<dbReference type="EMBL" id="MEVH01000007">
    <property type="protein sequence ID" value="OGC52043.1"/>
    <property type="molecule type" value="Genomic_DNA"/>
</dbReference>
<dbReference type="InterPro" id="IPR041682">
    <property type="entry name" value="AAA_14"/>
</dbReference>